<keyword evidence="9" id="KW-1185">Reference proteome</keyword>
<feature type="compositionally biased region" description="Acidic residues" evidence="7">
    <location>
        <begin position="556"/>
        <end position="569"/>
    </location>
</feature>
<dbReference type="SUPFAM" id="SSF51658">
    <property type="entry name" value="Xylose isomerase-like"/>
    <property type="match status" value="1"/>
</dbReference>
<keyword evidence="4" id="KW-0228">DNA excision</keyword>
<dbReference type="Gene3D" id="3.20.20.150">
    <property type="entry name" value="Divalent-metal-dependent TIM barrel enzymes"/>
    <property type="match status" value="1"/>
</dbReference>
<evidence type="ECO:0000256" key="1">
    <source>
        <dbReference type="ARBA" id="ARBA00022722"/>
    </source>
</evidence>
<dbReference type="InterPro" id="IPR004601">
    <property type="entry name" value="UvdE"/>
</dbReference>
<feature type="compositionally biased region" description="Basic residues" evidence="7">
    <location>
        <begin position="128"/>
        <end position="138"/>
    </location>
</feature>
<gene>
    <name evidence="8" type="ORF">MKK02DRAFT_21759</name>
</gene>
<dbReference type="PANTHER" id="PTHR31290:SF5">
    <property type="entry name" value="UV-DAMAGE ENDONUCLEASE"/>
    <property type="match status" value="1"/>
</dbReference>
<evidence type="ECO:0000256" key="2">
    <source>
        <dbReference type="ARBA" id="ARBA00022759"/>
    </source>
</evidence>
<dbReference type="Proteomes" id="UP001164286">
    <property type="component" value="Unassembled WGS sequence"/>
</dbReference>
<feature type="region of interest" description="Disordered" evidence="7">
    <location>
        <begin position="1"/>
        <end position="182"/>
    </location>
</feature>
<dbReference type="GO" id="GO:0004519">
    <property type="term" value="F:endonuclease activity"/>
    <property type="evidence" value="ECO:0007669"/>
    <property type="project" value="UniProtKB-KW"/>
</dbReference>
<dbReference type="AlphaFoldDB" id="A0AA38HEM6"/>
<evidence type="ECO:0000256" key="6">
    <source>
        <dbReference type="ARBA" id="ARBA00023204"/>
    </source>
</evidence>
<protein>
    <submittedName>
        <fullName evidence="8">UV-damage endonuclease</fullName>
    </submittedName>
</protein>
<proteinExistence type="predicted"/>
<evidence type="ECO:0000313" key="8">
    <source>
        <dbReference type="EMBL" id="KAI9638885.1"/>
    </source>
</evidence>
<evidence type="ECO:0000256" key="7">
    <source>
        <dbReference type="SAM" id="MobiDB-lite"/>
    </source>
</evidence>
<keyword evidence="1" id="KW-0540">Nuclease</keyword>
<name>A0AA38HEM6_9TREE</name>
<dbReference type="Pfam" id="PF03851">
    <property type="entry name" value="UvdE"/>
    <property type="match status" value="1"/>
</dbReference>
<feature type="compositionally biased region" description="Basic residues" evidence="7">
    <location>
        <begin position="484"/>
        <end position="495"/>
    </location>
</feature>
<organism evidence="8 9">
    <name type="scientific">Dioszegia hungarica</name>
    <dbReference type="NCBI Taxonomy" id="4972"/>
    <lineage>
        <taxon>Eukaryota</taxon>
        <taxon>Fungi</taxon>
        <taxon>Dikarya</taxon>
        <taxon>Basidiomycota</taxon>
        <taxon>Agaricomycotina</taxon>
        <taxon>Tremellomycetes</taxon>
        <taxon>Tremellales</taxon>
        <taxon>Bulleribasidiaceae</taxon>
        <taxon>Dioszegia</taxon>
    </lineage>
</organism>
<dbReference type="GO" id="GO:0009411">
    <property type="term" value="P:response to UV"/>
    <property type="evidence" value="ECO:0007669"/>
    <property type="project" value="InterPro"/>
</dbReference>
<feature type="compositionally biased region" description="Basic and acidic residues" evidence="7">
    <location>
        <begin position="524"/>
        <end position="555"/>
    </location>
</feature>
<keyword evidence="2 8" id="KW-0255">Endonuclease</keyword>
<feature type="compositionally biased region" description="Acidic residues" evidence="7">
    <location>
        <begin position="70"/>
        <end position="82"/>
    </location>
</feature>
<sequence>MARKQPGAAAPKRGAKRTSTTAAAAAAKGDDADDLTPPPVQSEVESVVDTAVKSVLARRRRAVKKPTYVEEAEGDDGEDEPMVEAGETKPKATRGRKRAAVSPEADLSAPESDGSDLTAEPASAPKPTPKKKTPRKKVKVDPDAEAEDGDADGAATPAKKARTPKKPTPKKSRMAAKDEPEFDEDGNEIVKKKRKVKVVPKLIYDIPAVERLETTFKELTQQWNEQNKIRFMRLSSEMFPFASHAEYGYDLEFADKELKEAGALARKYGHRLTAHPGQFTQLGSPKPGVVTASVRELDYQCEMMDRMGLDQDGVMIIHMGGIYGDKESTLARFKENYTTRLSDAVKKRLVLENDEICYNVDDIMPVCNELEIPIIFDYHHDWIYPSSRPPSVLIPLIAETWAKRGIRMKQHLSEPRPGAVSVMERRAHSDRCARLPPDLPDDVDLMIEAKDKEQAVFELYRIYGIEDVIWDNLRPPDPAPSMHTKGRKSSLKKKVKETGDVDEDGNPIELDDVEKEGDGGIGDEGVKEPRLVKVDNEELRKVEEEVKQEQGVKLEEAEEAEEGVEETEVKEESGSKRGGKAGSKPRGRPKGRGRGK</sequence>
<dbReference type="GeneID" id="77725664"/>
<dbReference type="EMBL" id="JAKWFO010000002">
    <property type="protein sequence ID" value="KAI9638885.1"/>
    <property type="molecule type" value="Genomic_DNA"/>
</dbReference>
<evidence type="ECO:0000256" key="3">
    <source>
        <dbReference type="ARBA" id="ARBA00022763"/>
    </source>
</evidence>
<keyword evidence="3" id="KW-0227">DNA damage</keyword>
<dbReference type="GO" id="GO:0043504">
    <property type="term" value="P:mitochondrial DNA repair"/>
    <property type="evidence" value="ECO:0007669"/>
    <property type="project" value="TreeGrafter"/>
</dbReference>
<dbReference type="RefSeq" id="XP_052948662.1">
    <property type="nucleotide sequence ID" value="XM_053086463.1"/>
</dbReference>
<keyword evidence="6" id="KW-0234">DNA repair</keyword>
<evidence type="ECO:0000313" key="9">
    <source>
        <dbReference type="Proteomes" id="UP001164286"/>
    </source>
</evidence>
<evidence type="ECO:0000256" key="4">
    <source>
        <dbReference type="ARBA" id="ARBA00022769"/>
    </source>
</evidence>
<dbReference type="NCBIfam" id="TIGR00629">
    <property type="entry name" value="uvde"/>
    <property type="match status" value="1"/>
</dbReference>
<dbReference type="GO" id="GO:0005739">
    <property type="term" value="C:mitochondrion"/>
    <property type="evidence" value="ECO:0007669"/>
    <property type="project" value="TreeGrafter"/>
</dbReference>
<comment type="caution">
    <text evidence="8">The sequence shown here is derived from an EMBL/GenBank/DDBJ whole genome shotgun (WGS) entry which is preliminary data.</text>
</comment>
<dbReference type="GO" id="GO:0006289">
    <property type="term" value="P:nucleotide-excision repair"/>
    <property type="evidence" value="ECO:0007669"/>
    <property type="project" value="InterPro"/>
</dbReference>
<feature type="compositionally biased region" description="Acidic residues" evidence="7">
    <location>
        <begin position="500"/>
        <end position="515"/>
    </location>
</feature>
<evidence type="ECO:0000256" key="5">
    <source>
        <dbReference type="ARBA" id="ARBA00022801"/>
    </source>
</evidence>
<accession>A0AA38HEM6</accession>
<feature type="compositionally biased region" description="Low complexity" evidence="7">
    <location>
        <begin position="17"/>
        <end position="27"/>
    </location>
</feature>
<feature type="compositionally biased region" description="Basic residues" evidence="7">
    <location>
        <begin position="577"/>
        <end position="596"/>
    </location>
</feature>
<dbReference type="GO" id="GO:0005634">
    <property type="term" value="C:nucleus"/>
    <property type="evidence" value="ECO:0007669"/>
    <property type="project" value="TreeGrafter"/>
</dbReference>
<dbReference type="GO" id="GO:0016787">
    <property type="term" value="F:hydrolase activity"/>
    <property type="evidence" value="ECO:0007669"/>
    <property type="project" value="UniProtKB-KW"/>
</dbReference>
<feature type="region of interest" description="Disordered" evidence="7">
    <location>
        <begin position="473"/>
        <end position="596"/>
    </location>
</feature>
<feature type="compositionally biased region" description="Basic residues" evidence="7">
    <location>
        <begin position="159"/>
        <end position="174"/>
    </location>
</feature>
<reference evidence="8" key="1">
    <citation type="journal article" date="2022" name="G3 (Bethesda)">
        <title>High quality genome of the basidiomycete yeast Dioszegia hungarica PDD-24b-2 isolated from cloud water.</title>
        <authorList>
            <person name="Jarrige D."/>
            <person name="Haridas S."/>
            <person name="Bleykasten-Grosshans C."/>
            <person name="Joly M."/>
            <person name="Nadalig T."/>
            <person name="Sancelme M."/>
            <person name="Vuilleumier S."/>
            <person name="Grigoriev I.V."/>
            <person name="Amato P."/>
            <person name="Bringel F."/>
        </authorList>
    </citation>
    <scope>NUCLEOTIDE SEQUENCE</scope>
    <source>
        <strain evidence="8">PDD-24b-2</strain>
    </source>
</reference>
<dbReference type="PANTHER" id="PTHR31290">
    <property type="entry name" value="UV-DAMAGE ENDONUCLEASE"/>
    <property type="match status" value="1"/>
</dbReference>
<keyword evidence="5" id="KW-0378">Hydrolase</keyword>
<dbReference type="InterPro" id="IPR036237">
    <property type="entry name" value="Xyl_isomerase-like_sf"/>
</dbReference>